<dbReference type="EMBL" id="JAAILA010000010">
    <property type="protein sequence ID" value="NEX88489.1"/>
    <property type="molecule type" value="Genomic_DNA"/>
</dbReference>
<evidence type="ECO:0000256" key="4">
    <source>
        <dbReference type="ARBA" id="ARBA00022989"/>
    </source>
</evidence>
<evidence type="ECO:0000256" key="5">
    <source>
        <dbReference type="ARBA" id="ARBA00023136"/>
    </source>
</evidence>
<dbReference type="Pfam" id="PF01098">
    <property type="entry name" value="FTSW_RODA_SPOVE"/>
    <property type="match status" value="1"/>
</dbReference>
<accession>A0ABX0CWZ5</accession>
<feature type="transmembrane region" description="Helical" evidence="6">
    <location>
        <begin position="16"/>
        <end position="36"/>
    </location>
</feature>
<keyword evidence="4 6" id="KW-1133">Transmembrane helix</keyword>
<keyword evidence="5 6" id="KW-0472">Membrane</keyword>
<keyword evidence="3" id="KW-0133">Cell shape</keyword>
<evidence type="ECO:0000256" key="6">
    <source>
        <dbReference type="SAM" id="Phobius"/>
    </source>
</evidence>
<comment type="subcellular location">
    <subcellularLocation>
        <location evidence="1">Membrane</location>
        <topology evidence="1">Multi-pass membrane protein</topology>
    </subcellularLocation>
</comment>
<dbReference type="InterPro" id="IPR001182">
    <property type="entry name" value="FtsW/RodA"/>
</dbReference>
<keyword evidence="8" id="KW-1185">Reference proteome</keyword>
<organism evidence="7 8">
    <name type="scientific">Aeromonas rivipollensis</name>
    <dbReference type="NCBI Taxonomy" id="948519"/>
    <lineage>
        <taxon>Bacteria</taxon>
        <taxon>Pseudomonadati</taxon>
        <taxon>Pseudomonadota</taxon>
        <taxon>Gammaproteobacteria</taxon>
        <taxon>Aeromonadales</taxon>
        <taxon>Aeromonadaceae</taxon>
        <taxon>Aeromonas</taxon>
    </lineage>
</organism>
<dbReference type="Proteomes" id="UP000472827">
    <property type="component" value="Unassembled WGS sequence"/>
</dbReference>
<evidence type="ECO:0000313" key="7">
    <source>
        <dbReference type="EMBL" id="NEX88489.1"/>
    </source>
</evidence>
<proteinExistence type="predicted"/>
<evidence type="ECO:0000256" key="3">
    <source>
        <dbReference type="ARBA" id="ARBA00022960"/>
    </source>
</evidence>
<evidence type="ECO:0000256" key="2">
    <source>
        <dbReference type="ARBA" id="ARBA00022692"/>
    </source>
</evidence>
<name>A0ABX0CWZ5_9GAMM</name>
<keyword evidence="2 6" id="KW-0812">Transmembrane</keyword>
<comment type="caution">
    <text evidence="7">The sequence shown here is derived from an EMBL/GenBank/DDBJ whole genome shotgun (WGS) entry which is preliminary data.</text>
</comment>
<evidence type="ECO:0000313" key="8">
    <source>
        <dbReference type="Proteomes" id="UP000472827"/>
    </source>
</evidence>
<sequence length="44" mass="4829">MRWIYSACRGGPLPQVSYGGTSMVTLMAGFGILMSIQTHRRLLA</sequence>
<gene>
    <name evidence="7" type="ORF">G4923_07195</name>
</gene>
<reference evidence="7 8" key="1">
    <citation type="submission" date="2020-02" db="EMBL/GenBank/DDBJ databases">
        <title>Genome sequencing of Aeromonas rivipollensis.</title>
        <authorList>
            <person name="Fono-Tamo Ubani E.K."/>
            <person name="Lekota K.E."/>
        </authorList>
    </citation>
    <scope>NUCLEOTIDE SEQUENCE [LARGE SCALE GENOMIC DNA]</scope>
    <source>
        <strain evidence="7 8">G78</strain>
    </source>
</reference>
<dbReference type="RefSeq" id="WP_163136354.1">
    <property type="nucleotide sequence ID" value="NZ_CAWPLE010000029.1"/>
</dbReference>
<evidence type="ECO:0000256" key="1">
    <source>
        <dbReference type="ARBA" id="ARBA00004141"/>
    </source>
</evidence>
<protein>
    <submittedName>
        <fullName evidence="7">FtsW/RodA/SpoVE family cell cycle protein</fullName>
    </submittedName>
</protein>